<evidence type="ECO:0000259" key="1">
    <source>
        <dbReference type="Pfam" id="PF11929"/>
    </source>
</evidence>
<proteinExistence type="predicted"/>
<dbReference type="InterPro" id="IPR036770">
    <property type="entry name" value="Ankyrin_rpt-contain_sf"/>
</dbReference>
<feature type="domain" description="DUF3447" evidence="1">
    <location>
        <begin position="50"/>
        <end position="109"/>
    </location>
</feature>
<gene>
    <name evidence="2" type="ORF">M9Y10_032646</name>
</gene>
<name>A0ABR2GXF7_9EUKA</name>
<evidence type="ECO:0000313" key="2">
    <source>
        <dbReference type="EMBL" id="KAK8838612.1"/>
    </source>
</evidence>
<dbReference type="SUPFAM" id="SSF48403">
    <property type="entry name" value="Ankyrin repeat"/>
    <property type="match status" value="1"/>
</dbReference>
<dbReference type="InterPro" id="IPR020683">
    <property type="entry name" value="DUF3447"/>
</dbReference>
<dbReference type="EMBL" id="JAPFFF010000054">
    <property type="protein sequence ID" value="KAK8838612.1"/>
    <property type="molecule type" value="Genomic_DNA"/>
</dbReference>
<organism evidence="2 3">
    <name type="scientific">Tritrichomonas musculus</name>
    <dbReference type="NCBI Taxonomy" id="1915356"/>
    <lineage>
        <taxon>Eukaryota</taxon>
        <taxon>Metamonada</taxon>
        <taxon>Parabasalia</taxon>
        <taxon>Tritrichomonadida</taxon>
        <taxon>Tritrichomonadidae</taxon>
        <taxon>Tritrichomonas</taxon>
    </lineage>
</organism>
<sequence length="121" mass="14723">MQIESSIYETNSFLQNKKLTLIEYSAFFGSIQIFRFLFQNQVSLARSLWLYAIHGENPDIIHFLEENQIHPKDENYKECLKESIKCHHNDFAMYFKNNYINEYNTQLNYYENEISYGFRFF</sequence>
<protein>
    <recommendedName>
        <fullName evidence="1">DUF3447 domain-containing protein</fullName>
    </recommendedName>
</protein>
<evidence type="ECO:0000313" key="3">
    <source>
        <dbReference type="Proteomes" id="UP001470230"/>
    </source>
</evidence>
<keyword evidence="3" id="KW-1185">Reference proteome</keyword>
<dbReference type="Pfam" id="PF11929">
    <property type="entry name" value="DUF3447"/>
    <property type="match status" value="1"/>
</dbReference>
<comment type="caution">
    <text evidence="2">The sequence shown here is derived from an EMBL/GenBank/DDBJ whole genome shotgun (WGS) entry which is preliminary data.</text>
</comment>
<dbReference type="Proteomes" id="UP001470230">
    <property type="component" value="Unassembled WGS sequence"/>
</dbReference>
<reference evidence="2 3" key="1">
    <citation type="submission" date="2024-04" db="EMBL/GenBank/DDBJ databases">
        <title>Tritrichomonas musculus Genome.</title>
        <authorList>
            <person name="Alves-Ferreira E."/>
            <person name="Grigg M."/>
            <person name="Lorenzi H."/>
            <person name="Galac M."/>
        </authorList>
    </citation>
    <scope>NUCLEOTIDE SEQUENCE [LARGE SCALE GENOMIC DNA]</scope>
    <source>
        <strain evidence="2 3">EAF2021</strain>
    </source>
</reference>
<accession>A0ABR2GXF7</accession>